<keyword evidence="1" id="KW-0675">Receptor</keyword>
<keyword evidence="2" id="KW-1185">Reference proteome</keyword>
<organism evidence="1 2">
    <name type="scientific">Phormidium nigroviride PCC 7112</name>
    <dbReference type="NCBI Taxonomy" id="179408"/>
    <lineage>
        <taxon>Bacteria</taxon>
        <taxon>Bacillati</taxon>
        <taxon>Cyanobacteriota</taxon>
        <taxon>Cyanophyceae</taxon>
        <taxon>Oscillatoriophycideae</taxon>
        <taxon>Oscillatoriales</taxon>
        <taxon>Oscillatoriaceae</taxon>
        <taxon>Phormidium</taxon>
    </lineage>
</organism>
<dbReference type="EMBL" id="CP003614">
    <property type="protein sequence ID" value="AFZ10254.1"/>
    <property type="molecule type" value="Genomic_DNA"/>
</dbReference>
<dbReference type="AlphaFoldDB" id="K9VRR2"/>
<gene>
    <name evidence="1" type="ORF">Osc7112_6063</name>
</gene>
<evidence type="ECO:0000313" key="2">
    <source>
        <dbReference type="Proteomes" id="UP000010478"/>
    </source>
</evidence>
<reference evidence="1 2" key="1">
    <citation type="submission" date="2012-05" db="EMBL/GenBank/DDBJ databases">
        <title>Finished chromosome of genome of Oscillatoria sp. PCC 7112.</title>
        <authorList>
            <consortium name="US DOE Joint Genome Institute"/>
            <person name="Gugger M."/>
            <person name="Coursin T."/>
            <person name="Rippka R."/>
            <person name="Tandeau De Marsac N."/>
            <person name="Huntemann M."/>
            <person name="Wei C.-L."/>
            <person name="Han J."/>
            <person name="Detter J.C."/>
            <person name="Han C."/>
            <person name="Tapia R."/>
            <person name="Davenport K."/>
            <person name="Daligault H."/>
            <person name="Erkkila T."/>
            <person name="Gu W."/>
            <person name="Munk A.C.C."/>
            <person name="Teshima H."/>
            <person name="Xu Y."/>
            <person name="Chain P."/>
            <person name="Chen A."/>
            <person name="Krypides N."/>
            <person name="Mavromatis K."/>
            <person name="Markowitz V."/>
            <person name="Szeto E."/>
            <person name="Ivanova N."/>
            <person name="Mikhailova N."/>
            <person name="Ovchinnikova G."/>
            <person name="Pagani I."/>
            <person name="Pati A."/>
            <person name="Goodwin L."/>
            <person name="Peters L."/>
            <person name="Pitluck S."/>
            <person name="Woyke T."/>
            <person name="Kerfeld C."/>
        </authorList>
    </citation>
    <scope>NUCLEOTIDE SEQUENCE [LARGE SCALE GENOMIC DNA]</scope>
    <source>
        <strain evidence="1 2">PCC 7112</strain>
    </source>
</reference>
<dbReference type="Proteomes" id="UP000010478">
    <property type="component" value="Chromosome"/>
</dbReference>
<evidence type="ECO:0000313" key="1">
    <source>
        <dbReference type="EMBL" id="AFZ10254.1"/>
    </source>
</evidence>
<dbReference type="OrthoDB" id="468523at2"/>
<accession>K9VRR2</accession>
<dbReference type="STRING" id="179408.Osc7112_6063"/>
<name>K9VRR2_9CYAN</name>
<protein>
    <submittedName>
        <fullName evidence="1">TonB-dependent receptor</fullName>
    </submittedName>
</protein>
<dbReference type="HOGENOM" id="CLU_2218189_0_0_3"/>
<proteinExistence type="predicted"/>
<sequence length="108" mass="11227">MKYCLIISDLSYLEPINESESTVVVGGGNVYADTFATTTAGPGYAVAVAGGVAIGNQTYTNTVTNTTVKDFGSLEYSRANATATAYARTGNQTASSTIRSTSISFFGR</sequence>
<dbReference type="RefSeq" id="WP_015179454.1">
    <property type="nucleotide sequence ID" value="NC_019729.1"/>
</dbReference>
<dbReference type="KEGG" id="oni:Osc7112_6063"/>